<gene>
    <name evidence="1" type="ORF">NCS57_01344100</name>
</gene>
<proteinExistence type="predicted"/>
<evidence type="ECO:0000313" key="1">
    <source>
        <dbReference type="EMBL" id="KAI8652788.1"/>
    </source>
</evidence>
<name>A0ACC0QJ04_9HYPO</name>
<dbReference type="Proteomes" id="UP001065298">
    <property type="component" value="Chromosome 11"/>
</dbReference>
<protein>
    <submittedName>
        <fullName evidence="1">GFO-IDH-MocA domain-containing protein</fullName>
    </submittedName>
</protein>
<keyword evidence="2" id="KW-1185">Reference proteome</keyword>
<accession>A0ACC0QJ04</accession>
<evidence type="ECO:0000313" key="2">
    <source>
        <dbReference type="Proteomes" id="UP001065298"/>
    </source>
</evidence>
<reference evidence="1" key="1">
    <citation type="submission" date="2022-06" db="EMBL/GenBank/DDBJ databases">
        <title>Fusarium solani species complex genomes reveal bases of compartmentalisation and animal pathogenesis.</title>
        <authorList>
            <person name="Tsai I.J."/>
        </authorList>
    </citation>
    <scope>NUCLEOTIDE SEQUENCE</scope>
    <source>
        <strain evidence="1">Fu6.1</strain>
    </source>
</reference>
<comment type="caution">
    <text evidence="1">The sequence shown here is derived from an EMBL/GenBank/DDBJ whole genome shotgun (WGS) entry which is preliminary data.</text>
</comment>
<dbReference type="EMBL" id="CM046513">
    <property type="protein sequence ID" value="KAI8652788.1"/>
    <property type="molecule type" value="Genomic_DNA"/>
</dbReference>
<sequence>MAKTPIPVGFVGLSSKPEWSWAVAAHLPYFAQSANYKIAALQNNSVETAKKAIEVHKLGDDVHAHGDVQSIASNPNIGLVATAVKVPLHAVAIEAALNAKKSVFCEQSPARNAAQAECLASLAQQKGAKTLIGLQGRQDPAVLKAKEMVAAGDMEDILQTTMLFTSPWFGATMPESNVYGVDIENGANLMTISVGHSLHTLCDVLGELHGIQATLANNRGHCH</sequence>
<organism evidence="1 2">
    <name type="scientific">Fusarium keratoplasticum</name>
    <dbReference type="NCBI Taxonomy" id="1328300"/>
    <lineage>
        <taxon>Eukaryota</taxon>
        <taxon>Fungi</taxon>
        <taxon>Dikarya</taxon>
        <taxon>Ascomycota</taxon>
        <taxon>Pezizomycotina</taxon>
        <taxon>Sordariomycetes</taxon>
        <taxon>Hypocreomycetidae</taxon>
        <taxon>Hypocreales</taxon>
        <taxon>Nectriaceae</taxon>
        <taxon>Fusarium</taxon>
        <taxon>Fusarium solani species complex</taxon>
    </lineage>
</organism>